<dbReference type="Proteomes" id="UP000550729">
    <property type="component" value="Unassembled WGS sequence"/>
</dbReference>
<dbReference type="GO" id="GO:0006351">
    <property type="term" value="P:DNA-templated transcription"/>
    <property type="evidence" value="ECO:0007669"/>
    <property type="project" value="InterPro"/>
</dbReference>
<evidence type="ECO:0000313" key="4">
    <source>
        <dbReference type="EMBL" id="NMO00418.1"/>
    </source>
</evidence>
<dbReference type="SUPFAM" id="SSF46785">
    <property type="entry name" value="Winged helix' DNA-binding domain"/>
    <property type="match status" value="1"/>
</dbReference>
<dbReference type="Gene3D" id="3.30.70.2650">
    <property type="match status" value="1"/>
</dbReference>
<dbReference type="Pfam" id="PF20803">
    <property type="entry name" value="PaaX_M"/>
    <property type="match status" value="1"/>
</dbReference>
<feature type="domain" description="Transcriptional repressor PaaX-like N-terminal" evidence="1">
    <location>
        <begin position="2"/>
        <end position="70"/>
    </location>
</feature>
<dbReference type="PANTHER" id="PTHR30319">
    <property type="entry name" value="PHENYLACETIC ACID REGULATOR-RELATED TRANSCRIPTIONAL REPRESSOR"/>
    <property type="match status" value="1"/>
</dbReference>
<dbReference type="InterPro" id="IPR036388">
    <property type="entry name" value="WH-like_DNA-bd_sf"/>
</dbReference>
<dbReference type="Pfam" id="PF07848">
    <property type="entry name" value="PaaX"/>
    <property type="match status" value="1"/>
</dbReference>
<name>A0A848KY95_9ACTN</name>
<dbReference type="Pfam" id="PF08223">
    <property type="entry name" value="PaaX_C"/>
    <property type="match status" value="1"/>
</dbReference>
<dbReference type="InterPro" id="IPR036390">
    <property type="entry name" value="WH_DNA-bd_sf"/>
</dbReference>
<dbReference type="AlphaFoldDB" id="A0A848KY95"/>
<protein>
    <submittedName>
        <fullName evidence="4">PaaX family transcriptional regulator</fullName>
    </submittedName>
</protein>
<evidence type="ECO:0000259" key="1">
    <source>
        <dbReference type="Pfam" id="PF07848"/>
    </source>
</evidence>
<dbReference type="InterPro" id="IPR011965">
    <property type="entry name" value="PaaX_trns_reg"/>
</dbReference>
<feature type="domain" description="Transcriptional repressor PaaX-like central Cas2-like" evidence="3">
    <location>
        <begin position="88"/>
        <end position="165"/>
    </location>
</feature>
<dbReference type="InterPro" id="IPR013225">
    <property type="entry name" value="PaaX_C"/>
</dbReference>
<proteinExistence type="predicted"/>
<evidence type="ECO:0000259" key="3">
    <source>
        <dbReference type="Pfam" id="PF20803"/>
    </source>
</evidence>
<feature type="domain" description="Transcriptional repressor PaaX-like C-terminal" evidence="2">
    <location>
        <begin position="172"/>
        <end position="258"/>
    </location>
</feature>
<dbReference type="EMBL" id="JABBNB010000003">
    <property type="protein sequence ID" value="NMO00418.1"/>
    <property type="molecule type" value="Genomic_DNA"/>
</dbReference>
<evidence type="ECO:0000259" key="2">
    <source>
        <dbReference type="Pfam" id="PF08223"/>
    </source>
</evidence>
<keyword evidence="5" id="KW-1185">Reference proteome</keyword>
<reference evidence="4 5" key="1">
    <citation type="submission" date="2020-04" db="EMBL/GenBank/DDBJ databases">
        <title>Gordonia sp. nov. TBRC 11910.</title>
        <authorList>
            <person name="Suriyachadkun C."/>
        </authorList>
    </citation>
    <scope>NUCLEOTIDE SEQUENCE [LARGE SCALE GENOMIC DNA]</scope>
    <source>
        <strain evidence="4 5">TBRC 11910</strain>
    </source>
</reference>
<dbReference type="Gene3D" id="1.20.58.1460">
    <property type="match status" value="1"/>
</dbReference>
<gene>
    <name evidence="4" type="ORF">HH308_04225</name>
</gene>
<dbReference type="PANTHER" id="PTHR30319:SF1">
    <property type="entry name" value="TRANSCRIPTIONAL REPRESSOR PAAX"/>
    <property type="match status" value="1"/>
</dbReference>
<dbReference type="RefSeq" id="WP_170192915.1">
    <property type="nucleotide sequence ID" value="NZ_JABBNB010000003.1"/>
</dbReference>
<dbReference type="Gene3D" id="1.10.10.10">
    <property type="entry name" value="Winged helix-like DNA-binding domain superfamily/Winged helix DNA-binding domain"/>
    <property type="match status" value="1"/>
</dbReference>
<comment type="caution">
    <text evidence="4">The sequence shown here is derived from an EMBL/GenBank/DDBJ whole genome shotgun (WGS) entry which is preliminary data.</text>
</comment>
<sequence length="269" mass="31131">MRPRSIVFDLYGDYFRYTGGAARLAVLTELMSVFDVEPATVRVVMTRLRKDGWFDSDKDGRAVTYRLNAKSWQLLDEGRDRIFDRTFADWNRTWTQALLRDDDLSRDGRKRIETSLSWCGFGCYSGGTWFSPHDRRKRLGEMLATDDESSVTFLHAGTPSLTDDRLIAETCWDLTDLGHDYRDFIDRFRPNLAAYRRGLSGRAALVERMRLIGDYRRFPFRDPDLPDVLLPAGWRGREAHEVFLEAHDALRASAEEAVRTVESGRELDM</sequence>
<organism evidence="4 5">
    <name type="scientific">Gordonia asplenii</name>
    <dbReference type="NCBI Taxonomy" id="2725283"/>
    <lineage>
        <taxon>Bacteria</taxon>
        <taxon>Bacillati</taxon>
        <taxon>Actinomycetota</taxon>
        <taxon>Actinomycetes</taxon>
        <taxon>Mycobacteriales</taxon>
        <taxon>Gordoniaceae</taxon>
        <taxon>Gordonia</taxon>
    </lineage>
</organism>
<dbReference type="PIRSF" id="PIRSF020623">
    <property type="entry name" value="PaaX"/>
    <property type="match status" value="1"/>
</dbReference>
<dbReference type="InterPro" id="IPR012906">
    <property type="entry name" value="PaaX-like_N"/>
</dbReference>
<evidence type="ECO:0000313" key="5">
    <source>
        <dbReference type="Proteomes" id="UP000550729"/>
    </source>
</evidence>
<dbReference type="InterPro" id="IPR048846">
    <property type="entry name" value="PaaX-like_central"/>
</dbReference>
<accession>A0A848KY95</accession>